<dbReference type="Gramene" id="KZM81989">
    <property type="protein sequence ID" value="KZM81989"/>
    <property type="gene ID" value="DCAR_029602"/>
</dbReference>
<comment type="subcellular location">
    <subcellularLocation>
        <location evidence="5">Endoplasmic reticulum membrane</location>
        <topology evidence="5">Single-pass type IV membrane protein</topology>
    </subcellularLocation>
</comment>
<evidence type="ECO:0000256" key="5">
    <source>
        <dbReference type="RuleBase" id="RU369090"/>
    </source>
</evidence>
<dbReference type="InterPro" id="IPR045103">
    <property type="entry name" value="RNF5/RNF185-like"/>
</dbReference>
<evidence type="ECO:0000256" key="1">
    <source>
        <dbReference type="ARBA" id="ARBA00000900"/>
    </source>
</evidence>
<comment type="function">
    <text evidence="5">E3 ubiquitin-protein ligase.</text>
</comment>
<feature type="region of interest" description="Disordered" evidence="7">
    <location>
        <begin position="80"/>
        <end position="103"/>
    </location>
</feature>
<evidence type="ECO:0000256" key="7">
    <source>
        <dbReference type="SAM" id="MobiDB-lite"/>
    </source>
</evidence>
<keyword evidence="5" id="KW-0479">Metal-binding</keyword>
<keyword evidence="5" id="KW-0862">Zinc</keyword>
<evidence type="ECO:0000313" key="8">
    <source>
        <dbReference type="EMBL" id="WOH14588.1"/>
    </source>
</evidence>
<reference evidence="8" key="2">
    <citation type="submission" date="2022-03" db="EMBL/GenBank/DDBJ databases">
        <title>Draft title - Genomic analysis of global carrot germplasm unveils the trajectory of domestication and the origin of high carotenoid orange carrot.</title>
        <authorList>
            <person name="Iorizzo M."/>
            <person name="Ellison S."/>
            <person name="Senalik D."/>
            <person name="Macko-Podgorni A."/>
            <person name="Grzebelus D."/>
            <person name="Bostan H."/>
            <person name="Rolling W."/>
            <person name="Curaba J."/>
            <person name="Simon P."/>
        </authorList>
    </citation>
    <scope>NUCLEOTIDE SEQUENCE</scope>
    <source>
        <tissue evidence="8">Leaf</tissue>
    </source>
</reference>
<dbReference type="GO" id="GO:0016567">
    <property type="term" value="P:protein ubiquitination"/>
    <property type="evidence" value="ECO:0007669"/>
    <property type="project" value="UniProtKB-UniPathway"/>
</dbReference>
<reference evidence="8" key="1">
    <citation type="journal article" date="2016" name="Nat. Genet.">
        <title>A high-quality carrot genome assembly provides new insights into carotenoid accumulation and asterid genome evolution.</title>
        <authorList>
            <person name="Iorizzo M."/>
            <person name="Ellison S."/>
            <person name="Senalik D."/>
            <person name="Zeng P."/>
            <person name="Satapoomin P."/>
            <person name="Huang J."/>
            <person name="Bowman M."/>
            <person name="Iovene M."/>
            <person name="Sanseverino W."/>
            <person name="Cavagnaro P."/>
            <person name="Yildiz M."/>
            <person name="Macko-Podgorni A."/>
            <person name="Moranska E."/>
            <person name="Grzebelus E."/>
            <person name="Grzebelus D."/>
            <person name="Ashrafi H."/>
            <person name="Zheng Z."/>
            <person name="Cheng S."/>
            <person name="Spooner D."/>
            <person name="Van Deynze A."/>
            <person name="Simon P."/>
        </authorList>
    </citation>
    <scope>NUCLEOTIDE SEQUENCE</scope>
    <source>
        <tissue evidence="8">Leaf</tissue>
    </source>
</reference>
<dbReference type="EMBL" id="CP093351">
    <property type="protein sequence ID" value="WOH14588.1"/>
    <property type="molecule type" value="Genomic_DNA"/>
</dbReference>
<name>A0A175YEC2_DAUCS</name>
<dbReference type="PANTHER" id="PTHR12313">
    <property type="entry name" value="E3 UBIQUITIN-PROTEIN LIGASE RNF5-RELATED"/>
    <property type="match status" value="1"/>
</dbReference>
<keyword evidence="5" id="KW-0863">Zinc-finger</keyword>
<keyword evidence="3 5" id="KW-0808">Transferase</keyword>
<feature type="compositionally biased region" description="Basic and acidic residues" evidence="7">
    <location>
        <begin position="600"/>
        <end position="611"/>
    </location>
</feature>
<evidence type="ECO:0000313" key="9">
    <source>
        <dbReference type="Proteomes" id="UP000077755"/>
    </source>
</evidence>
<evidence type="ECO:0000256" key="6">
    <source>
        <dbReference type="SAM" id="Coils"/>
    </source>
</evidence>
<comment type="catalytic activity">
    <reaction evidence="1 5">
        <text>S-ubiquitinyl-[E2 ubiquitin-conjugating enzyme]-L-cysteine + [acceptor protein]-L-lysine = [E2 ubiquitin-conjugating enzyme]-L-cysteine + N(6)-ubiquitinyl-[acceptor protein]-L-lysine.</text>
        <dbReference type="EC" id="2.3.2.27"/>
    </reaction>
</comment>
<proteinExistence type="predicted"/>
<dbReference type="OrthoDB" id="6270329at2759"/>
<feature type="compositionally biased region" description="Polar residues" evidence="7">
    <location>
        <begin position="567"/>
        <end position="576"/>
    </location>
</feature>
<dbReference type="CDD" id="cd16534">
    <property type="entry name" value="RING-HC_RNF5-like"/>
    <property type="match status" value="1"/>
</dbReference>
<comment type="pathway">
    <text evidence="2 5">Protein modification; protein ubiquitination.</text>
</comment>
<sequence>MDGDGGDVMRDDIDLNLDPDGSRVRLRPLISELESAHVQIEDRIRRLEEVTSRLRQRRLSLLQSQSRGAEGSDVVEVQNTGLGGNENEVSNGESGVGSGDVGRGCKRNYSQLVGKALEDETDDKKDVSDGGSFYDCNICLEMAKEPVLTCCGHLFCWPCFYQLEYVDLTAKECPVCRGDVVDSNVTPIYGSANSSHVPDLGSGVCIPPRPRAYRVESIRQRVSRPVTHVPVVEALRRIRMGIGATTEQLRRHNQAAAEQRRQRNFGSTTAVTDLPPLWVAAEIGGSRRDDATLEPGQQNLNSSDAGSVTEWQPLWRDAEIGGSQHNNAISQQLTEHSLGTSTGLVTDMQPLFMTTEIGVNHQDDPTTEHLGPQNLDRETTGFVTDLQLWVTEEIGGHQQDHANLEQSRQQNLDNATTSFDSDLQPQWMTAEIGGSRRGNATAEQPRQQNPNNTPADSFTGLEPLALNAEIGARRRSRSRHIQRVLSETAASLSSISFALNNTERLVENLKSFIRVLNVQRTDSQLLEARDLLSNSVAVIQTELQSLNSMAETNSAPDASAAVAPSENLETASNVSDHLSVPRRLSSRRSFPSIVSDTENDVPRESQRRRMR</sequence>
<comment type="domain">
    <text evidence="5">The RING-type zinc finger domain is responsible for E3 ligase activity.</text>
</comment>
<dbReference type="PROSITE" id="PS50089">
    <property type="entry name" value="ZF_RING_2"/>
    <property type="match status" value="1"/>
</dbReference>
<dbReference type="GO" id="GO:0061630">
    <property type="term" value="F:ubiquitin protein ligase activity"/>
    <property type="evidence" value="ECO:0007669"/>
    <property type="project" value="UniProtKB-UniRule"/>
</dbReference>
<dbReference type="GO" id="GO:0006511">
    <property type="term" value="P:ubiquitin-dependent protein catabolic process"/>
    <property type="evidence" value="ECO:0007669"/>
    <property type="project" value="UniProtKB-UniRule"/>
</dbReference>
<dbReference type="AlphaFoldDB" id="A0A175YEC2"/>
<accession>A0A175YEC2</accession>
<protein>
    <recommendedName>
        <fullName evidence="5">E3 ubiquitin-protein ligase RMA</fullName>
        <ecNumber evidence="5">2.3.2.27</ecNumber>
    </recommendedName>
    <alternativeName>
        <fullName evidence="5">Protein RING membrane-anchor</fullName>
    </alternativeName>
    <alternativeName>
        <fullName evidence="5">RING-type E3 ubiquitin transferase RMA</fullName>
    </alternativeName>
</protein>
<dbReference type="GO" id="GO:0008270">
    <property type="term" value="F:zinc ion binding"/>
    <property type="evidence" value="ECO:0007669"/>
    <property type="project" value="UniProtKB-KW"/>
</dbReference>
<dbReference type="KEGG" id="dcr:108202928"/>
<dbReference type="SUPFAM" id="SSF57850">
    <property type="entry name" value="RING/U-box"/>
    <property type="match status" value="1"/>
</dbReference>
<keyword evidence="6" id="KW-0175">Coiled coil</keyword>
<feature type="compositionally biased region" description="Low complexity" evidence="7">
    <location>
        <begin position="581"/>
        <end position="592"/>
    </location>
</feature>
<feature type="compositionally biased region" description="Polar residues" evidence="7">
    <location>
        <begin position="441"/>
        <end position="456"/>
    </location>
</feature>
<feature type="coiled-coil region" evidence="6">
    <location>
        <begin position="30"/>
        <end position="57"/>
    </location>
</feature>
<keyword evidence="5" id="KW-0256">Endoplasmic reticulum</keyword>
<evidence type="ECO:0000256" key="4">
    <source>
        <dbReference type="ARBA" id="ARBA00022786"/>
    </source>
</evidence>
<feature type="compositionally biased region" description="Low complexity" evidence="7">
    <location>
        <begin position="554"/>
        <end position="565"/>
    </location>
</feature>
<dbReference type="InterPro" id="IPR001841">
    <property type="entry name" value="Znf_RING"/>
</dbReference>
<dbReference type="Pfam" id="PF14634">
    <property type="entry name" value="zf-RING_5"/>
    <property type="match status" value="1"/>
</dbReference>
<dbReference type="SMART" id="SM00184">
    <property type="entry name" value="RING"/>
    <property type="match status" value="1"/>
</dbReference>
<evidence type="ECO:0000256" key="3">
    <source>
        <dbReference type="ARBA" id="ARBA00022679"/>
    </source>
</evidence>
<keyword evidence="9" id="KW-1185">Reference proteome</keyword>
<dbReference type="EC" id="2.3.2.27" evidence="5"/>
<feature type="region of interest" description="Disordered" evidence="7">
    <location>
        <begin position="550"/>
        <end position="611"/>
    </location>
</feature>
<keyword evidence="4 5" id="KW-0833">Ubl conjugation pathway</keyword>
<dbReference type="Proteomes" id="UP000077755">
    <property type="component" value="Chromosome 9"/>
</dbReference>
<gene>
    <name evidence="8" type="ORF">DCAR_0934108</name>
</gene>
<evidence type="ECO:0000256" key="2">
    <source>
        <dbReference type="ARBA" id="ARBA00004906"/>
    </source>
</evidence>
<dbReference type="InterPro" id="IPR013083">
    <property type="entry name" value="Znf_RING/FYVE/PHD"/>
</dbReference>
<feature type="region of interest" description="Disordered" evidence="7">
    <location>
        <begin position="434"/>
        <end position="460"/>
    </location>
</feature>
<dbReference type="Gene3D" id="3.30.40.10">
    <property type="entry name" value="Zinc/RING finger domain, C3HC4 (zinc finger)"/>
    <property type="match status" value="1"/>
</dbReference>
<organism evidence="8 9">
    <name type="scientific">Daucus carota subsp. sativus</name>
    <name type="common">Carrot</name>
    <dbReference type="NCBI Taxonomy" id="79200"/>
    <lineage>
        <taxon>Eukaryota</taxon>
        <taxon>Viridiplantae</taxon>
        <taxon>Streptophyta</taxon>
        <taxon>Embryophyta</taxon>
        <taxon>Tracheophyta</taxon>
        <taxon>Spermatophyta</taxon>
        <taxon>Magnoliopsida</taxon>
        <taxon>eudicotyledons</taxon>
        <taxon>Gunneridae</taxon>
        <taxon>Pentapetalae</taxon>
        <taxon>asterids</taxon>
        <taxon>campanulids</taxon>
        <taxon>Apiales</taxon>
        <taxon>Apiaceae</taxon>
        <taxon>Apioideae</taxon>
        <taxon>Scandiceae</taxon>
        <taxon>Daucinae</taxon>
        <taxon>Daucus</taxon>
        <taxon>Daucus sect. Daucus</taxon>
    </lineage>
</organism>
<dbReference type="GO" id="GO:0005789">
    <property type="term" value="C:endoplasmic reticulum membrane"/>
    <property type="evidence" value="ECO:0007669"/>
    <property type="project" value="UniProtKB-SubCell"/>
</dbReference>